<accession>A0A9D4FH42</accession>
<dbReference type="EMBL" id="JAIWYP010000007">
    <property type="protein sequence ID" value="KAH3796556.1"/>
    <property type="molecule type" value="Genomic_DNA"/>
</dbReference>
<name>A0A9D4FH42_DREPO</name>
<keyword evidence="2" id="KW-1185">Reference proteome</keyword>
<protein>
    <submittedName>
        <fullName evidence="1">Uncharacterized protein</fullName>
    </submittedName>
</protein>
<sequence>MSDLRSEILSHDMSNIEILVKNGSAQLFELLRDTSIGILVLRTADCASLASEILHTLNKLTKLYLWGTYTGRCELKLPASLQCISLQEVKCIS</sequence>
<reference evidence="1" key="2">
    <citation type="submission" date="2020-11" db="EMBL/GenBank/DDBJ databases">
        <authorList>
            <person name="McCartney M.A."/>
            <person name="Auch B."/>
            <person name="Kono T."/>
            <person name="Mallez S."/>
            <person name="Becker A."/>
            <person name="Gohl D.M."/>
            <person name="Silverstein K.A.T."/>
            <person name="Koren S."/>
            <person name="Bechman K.B."/>
            <person name="Herman A."/>
            <person name="Abrahante J.E."/>
            <person name="Garbe J."/>
        </authorList>
    </citation>
    <scope>NUCLEOTIDE SEQUENCE</scope>
    <source>
        <strain evidence="1">Duluth1</strain>
        <tissue evidence="1">Whole animal</tissue>
    </source>
</reference>
<gene>
    <name evidence="1" type="ORF">DPMN_150125</name>
</gene>
<proteinExistence type="predicted"/>
<evidence type="ECO:0000313" key="1">
    <source>
        <dbReference type="EMBL" id="KAH3796556.1"/>
    </source>
</evidence>
<reference evidence="1" key="1">
    <citation type="journal article" date="2019" name="bioRxiv">
        <title>The Genome of the Zebra Mussel, Dreissena polymorpha: A Resource for Invasive Species Research.</title>
        <authorList>
            <person name="McCartney M.A."/>
            <person name="Auch B."/>
            <person name="Kono T."/>
            <person name="Mallez S."/>
            <person name="Zhang Y."/>
            <person name="Obille A."/>
            <person name="Becker A."/>
            <person name="Abrahante J.E."/>
            <person name="Garbe J."/>
            <person name="Badalamenti J.P."/>
            <person name="Herman A."/>
            <person name="Mangelson H."/>
            <person name="Liachko I."/>
            <person name="Sullivan S."/>
            <person name="Sone E.D."/>
            <person name="Koren S."/>
            <person name="Silverstein K.A.T."/>
            <person name="Beckman K.B."/>
            <person name="Gohl D.M."/>
        </authorList>
    </citation>
    <scope>NUCLEOTIDE SEQUENCE</scope>
    <source>
        <strain evidence="1">Duluth1</strain>
        <tissue evidence="1">Whole animal</tissue>
    </source>
</reference>
<dbReference type="AlphaFoldDB" id="A0A9D4FH42"/>
<evidence type="ECO:0000313" key="2">
    <source>
        <dbReference type="Proteomes" id="UP000828390"/>
    </source>
</evidence>
<dbReference type="Proteomes" id="UP000828390">
    <property type="component" value="Unassembled WGS sequence"/>
</dbReference>
<organism evidence="1 2">
    <name type="scientific">Dreissena polymorpha</name>
    <name type="common">Zebra mussel</name>
    <name type="synonym">Mytilus polymorpha</name>
    <dbReference type="NCBI Taxonomy" id="45954"/>
    <lineage>
        <taxon>Eukaryota</taxon>
        <taxon>Metazoa</taxon>
        <taxon>Spiralia</taxon>
        <taxon>Lophotrochozoa</taxon>
        <taxon>Mollusca</taxon>
        <taxon>Bivalvia</taxon>
        <taxon>Autobranchia</taxon>
        <taxon>Heteroconchia</taxon>
        <taxon>Euheterodonta</taxon>
        <taxon>Imparidentia</taxon>
        <taxon>Neoheterodontei</taxon>
        <taxon>Myida</taxon>
        <taxon>Dreissenoidea</taxon>
        <taxon>Dreissenidae</taxon>
        <taxon>Dreissena</taxon>
    </lineage>
</organism>
<comment type="caution">
    <text evidence="1">The sequence shown here is derived from an EMBL/GenBank/DDBJ whole genome shotgun (WGS) entry which is preliminary data.</text>
</comment>